<dbReference type="PANTHER" id="PTHR43124">
    <property type="entry name" value="PURINE EFFLUX PUMP PBUE"/>
    <property type="match status" value="1"/>
</dbReference>
<feature type="compositionally biased region" description="Basic and acidic residues" evidence="6">
    <location>
        <begin position="13"/>
        <end position="23"/>
    </location>
</feature>
<feature type="region of interest" description="Disordered" evidence="6">
    <location>
        <begin position="1"/>
        <end position="23"/>
    </location>
</feature>
<feature type="transmembrane region" description="Helical" evidence="7">
    <location>
        <begin position="141"/>
        <end position="160"/>
    </location>
</feature>
<dbReference type="InterPro" id="IPR036259">
    <property type="entry name" value="MFS_trans_sf"/>
</dbReference>
<dbReference type="Pfam" id="PF07690">
    <property type="entry name" value="MFS_1"/>
    <property type="match status" value="1"/>
</dbReference>
<dbReference type="GO" id="GO:0005886">
    <property type="term" value="C:plasma membrane"/>
    <property type="evidence" value="ECO:0007669"/>
    <property type="project" value="UniProtKB-SubCell"/>
</dbReference>
<name>A0A255GGG3_9ACTN</name>
<evidence type="ECO:0000256" key="1">
    <source>
        <dbReference type="ARBA" id="ARBA00004651"/>
    </source>
</evidence>
<evidence type="ECO:0000256" key="3">
    <source>
        <dbReference type="ARBA" id="ARBA00022692"/>
    </source>
</evidence>
<feature type="transmembrane region" description="Helical" evidence="7">
    <location>
        <begin position="337"/>
        <end position="357"/>
    </location>
</feature>
<dbReference type="PROSITE" id="PS50850">
    <property type="entry name" value="MFS"/>
    <property type="match status" value="1"/>
</dbReference>
<dbReference type="Gene3D" id="1.20.1250.20">
    <property type="entry name" value="MFS general substrate transporter like domains"/>
    <property type="match status" value="1"/>
</dbReference>
<gene>
    <name evidence="9" type="ORF">CGZ94_11735</name>
</gene>
<keyword evidence="4 7" id="KW-1133">Transmembrane helix</keyword>
<evidence type="ECO:0000256" key="2">
    <source>
        <dbReference type="ARBA" id="ARBA00022475"/>
    </source>
</evidence>
<sequence length="420" mass="42624">MRRAAGGGAHLHPRGDADLGRADQRVPGEARVVTSERDGTPGRALAALAGVVFVFLVAELLPVGQLPQLQAGLDATPAQVGALVSGYALVAGVCGIPLTLLTRRLPRRTVLCAALVWLAAGQLVLAAAPTLAVAAAARAGIALVHVPVWGLAPLVAAELVEPGRQAWASSRVFLGTSLALLAGVPIATLASQQLGWRPVTGAVAIAAVVLAATLWRQLPPGRAERGPADPPPANRADRAGTQGTVAITGGTLLVVTALYLSYPYLSVFAARVGIERAGYAALLTGCGIGSLAAVWLAGRWIDERPWRTSVLTLLLVGVLQPGLLAEAPAVVAVTAVLWAGSIAATPVVLQAAVIRVAGPGGDLTSSAYVVAYQAGIALGTWVGGLLIGRGLLVPVLAIALAVLSIPLLARTVPGHRPLPR</sequence>
<feature type="transmembrane region" description="Helical" evidence="7">
    <location>
        <begin position="310"/>
        <end position="331"/>
    </location>
</feature>
<feature type="transmembrane region" description="Helical" evidence="7">
    <location>
        <begin position="84"/>
        <end position="102"/>
    </location>
</feature>
<dbReference type="OrthoDB" id="8830981at2"/>
<dbReference type="AlphaFoldDB" id="A0A255GGG3"/>
<organism evidence="9 10">
    <name type="scientific">Enemella evansiae</name>
    <dbReference type="NCBI Taxonomy" id="2016499"/>
    <lineage>
        <taxon>Bacteria</taxon>
        <taxon>Bacillati</taxon>
        <taxon>Actinomycetota</taxon>
        <taxon>Actinomycetes</taxon>
        <taxon>Propionibacteriales</taxon>
        <taxon>Propionibacteriaceae</taxon>
        <taxon>Enemella</taxon>
    </lineage>
</organism>
<feature type="domain" description="Major facilitator superfamily (MFS) profile" evidence="8">
    <location>
        <begin position="43"/>
        <end position="416"/>
    </location>
</feature>
<feature type="region of interest" description="Disordered" evidence="6">
    <location>
        <begin position="221"/>
        <end position="240"/>
    </location>
</feature>
<dbReference type="GO" id="GO:0022857">
    <property type="term" value="F:transmembrane transporter activity"/>
    <property type="evidence" value="ECO:0007669"/>
    <property type="project" value="InterPro"/>
</dbReference>
<feature type="transmembrane region" description="Helical" evidence="7">
    <location>
        <begin position="245"/>
        <end position="265"/>
    </location>
</feature>
<comment type="caution">
    <text evidence="9">The sequence shown here is derived from an EMBL/GenBank/DDBJ whole genome shotgun (WGS) entry which is preliminary data.</text>
</comment>
<dbReference type="InterPro" id="IPR011701">
    <property type="entry name" value="MFS"/>
</dbReference>
<comment type="subcellular location">
    <subcellularLocation>
        <location evidence="1">Cell membrane</location>
        <topology evidence="1">Multi-pass membrane protein</topology>
    </subcellularLocation>
</comment>
<dbReference type="EMBL" id="NMVO01000013">
    <property type="protein sequence ID" value="OYO13626.1"/>
    <property type="molecule type" value="Genomic_DNA"/>
</dbReference>
<proteinExistence type="predicted"/>
<evidence type="ECO:0000259" key="8">
    <source>
        <dbReference type="PROSITE" id="PS50850"/>
    </source>
</evidence>
<keyword evidence="5 7" id="KW-0472">Membrane</keyword>
<evidence type="ECO:0000256" key="4">
    <source>
        <dbReference type="ARBA" id="ARBA00022989"/>
    </source>
</evidence>
<feature type="transmembrane region" description="Helical" evidence="7">
    <location>
        <begin position="114"/>
        <end position="135"/>
    </location>
</feature>
<dbReference type="InterPro" id="IPR050189">
    <property type="entry name" value="MFS_Efflux_Transporters"/>
</dbReference>
<keyword evidence="10" id="KW-1185">Reference proteome</keyword>
<evidence type="ECO:0000313" key="10">
    <source>
        <dbReference type="Proteomes" id="UP000215896"/>
    </source>
</evidence>
<evidence type="ECO:0000256" key="5">
    <source>
        <dbReference type="ARBA" id="ARBA00023136"/>
    </source>
</evidence>
<dbReference type="Proteomes" id="UP000215896">
    <property type="component" value="Unassembled WGS sequence"/>
</dbReference>
<feature type="transmembrane region" description="Helical" evidence="7">
    <location>
        <begin position="277"/>
        <end position="298"/>
    </location>
</feature>
<feature type="transmembrane region" description="Helical" evidence="7">
    <location>
        <begin position="44"/>
        <end position="64"/>
    </location>
</feature>
<evidence type="ECO:0000313" key="9">
    <source>
        <dbReference type="EMBL" id="OYO13626.1"/>
    </source>
</evidence>
<keyword evidence="3 7" id="KW-0812">Transmembrane</keyword>
<reference evidence="9 10" key="1">
    <citation type="submission" date="2017-07" db="EMBL/GenBank/DDBJ databases">
        <title>Draft whole genome sequences of clinical Proprionibacteriaceae strains.</title>
        <authorList>
            <person name="Bernier A.-M."/>
            <person name="Bernard K."/>
            <person name="Domingo M.-C."/>
        </authorList>
    </citation>
    <scope>NUCLEOTIDE SEQUENCE [LARGE SCALE GENOMIC DNA]</scope>
    <source>
        <strain evidence="9 10">NML 030167</strain>
    </source>
</reference>
<feature type="transmembrane region" description="Helical" evidence="7">
    <location>
        <begin position="393"/>
        <end position="412"/>
    </location>
</feature>
<dbReference type="InterPro" id="IPR020846">
    <property type="entry name" value="MFS_dom"/>
</dbReference>
<dbReference type="SUPFAM" id="SSF103473">
    <property type="entry name" value="MFS general substrate transporter"/>
    <property type="match status" value="1"/>
</dbReference>
<accession>A0A255GGG3</accession>
<evidence type="ECO:0000256" key="7">
    <source>
        <dbReference type="SAM" id="Phobius"/>
    </source>
</evidence>
<evidence type="ECO:0000256" key="6">
    <source>
        <dbReference type="SAM" id="MobiDB-lite"/>
    </source>
</evidence>
<dbReference type="PANTHER" id="PTHR43124:SF3">
    <property type="entry name" value="CHLORAMPHENICOL EFFLUX PUMP RV0191"/>
    <property type="match status" value="1"/>
</dbReference>
<feature type="transmembrane region" description="Helical" evidence="7">
    <location>
        <begin position="196"/>
        <end position="215"/>
    </location>
</feature>
<feature type="transmembrane region" description="Helical" evidence="7">
    <location>
        <begin position="172"/>
        <end position="190"/>
    </location>
</feature>
<protein>
    <recommendedName>
        <fullName evidence="8">Major facilitator superfamily (MFS) profile domain-containing protein</fullName>
    </recommendedName>
</protein>
<feature type="transmembrane region" description="Helical" evidence="7">
    <location>
        <begin position="369"/>
        <end position="387"/>
    </location>
</feature>
<keyword evidence="2" id="KW-1003">Cell membrane</keyword>